<sequence length="118" mass="13144">MPLDSRKKCEFIVELGRDEVESLIVKVDTKLKLLVAEAAEATAINLLFPAGRLINAQGGNQKEETKNWTAEQRLQYAANWIKKAVQQARTGTILRVASEFVLTANMRTLDGITVETNE</sequence>
<organism evidence="1 2">
    <name type="scientific">Diploscapter pachys</name>
    <dbReference type="NCBI Taxonomy" id="2018661"/>
    <lineage>
        <taxon>Eukaryota</taxon>
        <taxon>Metazoa</taxon>
        <taxon>Ecdysozoa</taxon>
        <taxon>Nematoda</taxon>
        <taxon>Chromadorea</taxon>
        <taxon>Rhabditida</taxon>
        <taxon>Rhabditina</taxon>
        <taxon>Rhabditomorpha</taxon>
        <taxon>Rhabditoidea</taxon>
        <taxon>Rhabditidae</taxon>
        <taxon>Diploscapter</taxon>
    </lineage>
</organism>
<dbReference type="Proteomes" id="UP000218231">
    <property type="component" value="Unassembled WGS sequence"/>
</dbReference>
<gene>
    <name evidence="1" type="ORF">WR25_11842</name>
</gene>
<dbReference type="AlphaFoldDB" id="A0A2A2KQ51"/>
<evidence type="ECO:0000313" key="1">
    <source>
        <dbReference type="EMBL" id="PAV76019.1"/>
    </source>
</evidence>
<proteinExistence type="predicted"/>
<protein>
    <submittedName>
        <fullName evidence="1">Uncharacterized protein</fullName>
    </submittedName>
</protein>
<evidence type="ECO:0000313" key="2">
    <source>
        <dbReference type="Proteomes" id="UP000218231"/>
    </source>
</evidence>
<comment type="caution">
    <text evidence="1">The sequence shown here is derived from an EMBL/GenBank/DDBJ whole genome shotgun (WGS) entry which is preliminary data.</text>
</comment>
<keyword evidence="2" id="KW-1185">Reference proteome</keyword>
<dbReference type="EMBL" id="LIAE01007974">
    <property type="protein sequence ID" value="PAV76019.1"/>
    <property type="molecule type" value="Genomic_DNA"/>
</dbReference>
<name>A0A2A2KQ51_9BILA</name>
<accession>A0A2A2KQ51</accession>
<reference evidence="1 2" key="1">
    <citation type="journal article" date="2017" name="Curr. Biol.">
        <title>Genome architecture and evolution of a unichromosomal asexual nematode.</title>
        <authorList>
            <person name="Fradin H."/>
            <person name="Zegar C."/>
            <person name="Gutwein M."/>
            <person name="Lucas J."/>
            <person name="Kovtun M."/>
            <person name="Corcoran D."/>
            <person name="Baugh L.R."/>
            <person name="Kiontke K."/>
            <person name="Gunsalus K."/>
            <person name="Fitch D.H."/>
            <person name="Piano F."/>
        </authorList>
    </citation>
    <scope>NUCLEOTIDE SEQUENCE [LARGE SCALE GENOMIC DNA]</scope>
    <source>
        <strain evidence="1">PF1309</strain>
    </source>
</reference>